<keyword evidence="1" id="KW-1133">Transmembrane helix</keyword>
<dbReference type="AlphaFoldDB" id="J3N5L3"/>
<reference evidence="2" key="1">
    <citation type="journal article" date="2013" name="Nat. Commun.">
        <title>Whole-genome sequencing of Oryza brachyantha reveals mechanisms underlying Oryza genome evolution.</title>
        <authorList>
            <person name="Chen J."/>
            <person name="Huang Q."/>
            <person name="Gao D."/>
            <person name="Wang J."/>
            <person name="Lang Y."/>
            <person name="Liu T."/>
            <person name="Li B."/>
            <person name="Bai Z."/>
            <person name="Luis Goicoechea J."/>
            <person name="Liang C."/>
            <person name="Chen C."/>
            <person name="Zhang W."/>
            <person name="Sun S."/>
            <person name="Liao Y."/>
            <person name="Zhang X."/>
            <person name="Yang L."/>
            <person name="Song C."/>
            <person name="Wang M."/>
            <person name="Shi J."/>
            <person name="Liu G."/>
            <person name="Liu J."/>
            <person name="Zhou H."/>
            <person name="Zhou W."/>
            <person name="Yu Q."/>
            <person name="An N."/>
            <person name="Chen Y."/>
            <person name="Cai Q."/>
            <person name="Wang B."/>
            <person name="Liu B."/>
            <person name="Min J."/>
            <person name="Huang Y."/>
            <person name="Wu H."/>
            <person name="Li Z."/>
            <person name="Zhang Y."/>
            <person name="Yin Y."/>
            <person name="Song W."/>
            <person name="Jiang J."/>
            <person name="Jackson S.A."/>
            <person name="Wing R.A."/>
            <person name="Wang J."/>
            <person name="Chen M."/>
        </authorList>
    </citation>
    <scope>NUCLEOTIDE SEQUENCE [LARGE SCALE GENOMIC DNA]</scope>
    <source>
        <strain evidence="2">cv. IRGC 101232</strain>
    </source>
</reference>
<evidence type="ECO:0000313" key="2">
    <source>
        <dbReference type="EnsemblPlants" id="OB11G10990.1"/>
    </source>
</evidence>
<dbReference type="EnsemblPlants" id="OB11G10990.1">
    <property type="protein sequence ID" value="OB11G10990.1"/>
    <property type="gene ID" value="OB11G10990"/>
</dbReference>
<dbReference type="Proteomes" id="UP000006038">
    <property type="component" value="Chromosome 11"/>
</dbReference>
<keyword evidence="3" id="KW-1185">Reference proteome</keyword>
<feature type="transmembrane region" description="Helical" evidence="1">
    <location>
        <begin position="21"/>
        <end position="47"/>
    </location>
</feature>
<reference evidence="2" key="2">
    <citation type="submission" date="2013-04" db="UniProtKB">
        <authorList>
            <consortium name="EnsemblPlants"/>
        </authorList>
    </citation>
    <scope>IDENTIFICATION</scope>
</reference>
<accession>J3N5L3</accession>
<dbReference type="HOGENOM" id="CLU_2985166_0_0_1"/>
<organism evidence="2">
    <name type="scientific">Oryza brachyantha</name>
    <name type="common">malo sina</name>
    <dbReference type="NCBI Taxonomy" id="4533"/>
    <lineage>
        <taxon>Eukaryota</taxon>
        <taxon>Viridiplantae</taxon>
        <taxon>Streptophyta</taxon>
        <taxon>Embryophyta</taxon>
        <taxon>Tracheophyta</taxon>
        <taxon>Spermatophyta</taxon>
        <taxon>Magnoliopsida</taxon>
        <taxon>Liliopsida</taxon>
        <taxon>Poales</taxon>
        <taxon>Poaceae</taxon>
        <taxon>BOP clade</taxon>
        <taxon>Oryzoideae</taxon>
        <taxon>Oryzeae</taxon>
        <taxon>Oryzinae</taxon>
        <taxon>Oryza</taxon>
    </lineage>
</organism>
<name>J3N5L3_ORYBR</name>
<evidence type="ECO:0000313" key="3">
    <source>
        <dbReference type="Proteomes" id="UP000006038"/>
    </source>
</evidence>
<sequence length="58" mass="6650">MKVGKQKHIQQGGLYLLFPGCYKIVLSGAMKLLLFIIPSLFVCLFFFNDLYRMVPHTA</sequence>
<proteinExistence type="predicted"/>
<evidence type="ECO:0000256" key="1">
    <source>
        <dbReference type="SAM" id="Phobius"/>
    </source>
</evidence>
<dbReference type="Gramene" id="OB11G10990.1">
    <property type="protein sequence ID" value="OB11G10990.1"/>
    <property type="gene ID" value="OB11G10990"/>
</dbReference>
<protein>
    <submittedName>
        <fullName evidence="2">Uncharacterized protein</fullName>
    </submittedName>
</protein>
<keyword evidence="1" id="KW-0812">Transmembrane</keyword>
<keyword evidence="1" id="KW-0472">Membrane</keyword>